<dbReference type="EMBL" id="BMAU01021301">
    <property type="protein sequence ID" value="GFY10958.1"/>
    <property type="molecule type" value="Genomic_DNA"/>
</dbReference>
<evidence type="ECO:0000313" key="1">
    <source>
        <dbReference type="EMBL" id="GFY10958.1"/>
    </source>
</evidence>
<evidence type="ECO:0000313" key="2">
    <source>
        <dbReference type="Proteomes" id="UP000887159"/>
    </source>
</evidence>
<gene>
    <name evidence="1" type="ORF">TNCV_1124791</name>
</gene>
<protein>
    <submittedName>
        <fullName evidence="1">Uncharacterized protein</fullName>
    </submittedName>
</protein>
<reference evidence="1" key="1">
    <citation type="submission" date="2020-08" db="EMBL/GenBank/DDBJ databases">
        <title>Multicomponent nature underlies the extraordinary mechanical properties of spider dragline silk.</title>
        <authorList>
            <person name="Kono N."/>
            <person name="Nakamura H."/>
            <person name="Mori M."/>
            <person name="Yoshida Y."/>
            <person name="Ohtoshi R."/>
            <person name="Malay A.D."/>
            <person name="Moran D.A.P."/>
            <person name="Tomita M."/>
            <person name="Numata K."/>
            <person name="Arakawa K."/>
        </authorList>
    </citation>
    <scope>NUCLEOTIDE SEQUENCE</scope>
</reference>
<dbReference type="AlphaFoldDB" id="A0A8X6VKF4"/>
<comment type="caution">
    <text evidence="1">The sequence shown here is derived from an EMBL/GenBank/DDBJ whole genome shotgun (WGS) entry which is preliminary data.</text>
</comment>
<sequence length="89" mass="10333">MVLFQQRHGKRPFQCSWSFRMRKHYAEWVVTLKTRLAEATMNIEYAKAQTSSYWFGVEVRRGVSAQVSSFSLESDSKLPSIVNNSRVAE</sequence>
<dbReference type="Proteomes" id="UP000887159">
    <property type="component" value="Unassembled WGS sequence"/>
</dbReference>
<accession>A0A8X6VKF4</accession>
<name>A0A8X6VKF4_TRICX</name>
<organism evidence="1 2">
    <name type="scientific">Trichonephila clavipes</name>
    <name type="common">Golden silk orbweaver</name>
    <name type="synonym">Nephila clavipes</name>
    <dbReference type="NCBI Taxonomy" id="2585209"/>
    <lineage>
        <taxon>Eukaryota</taxon>
        <taxon>Metazoa</taxon>
        <taxon>Ecdysozoa</taxon>
        <taxon>Arthropoda</taxon>
        <taxon>Chelicerata</taxon>
        <taxon>Arachnida</taxon>
        <taxon>Araneae</taxon>
        <taxon>Araneomorphae</taxon>
        <taxon>Entelegynae</taxon>
        <taxon>Araneoidea</taxon>
        <taxon>Nephilidae</taxon>
        <taxon>Trichonephila</taxon>
    </lineage>
</organism>
<proteinExistence type="predicted"/>
<keyword evidence="2" id="KW-1185">Reference proteome</keyword>